<feature type="domain" description="Alanyl-transfer RNA synthetases family profile" evidence="13">
    <location>
        <begin position="90"/>
        <end position="831"/>
    </location>
</feature>
<dbReference type="GO" id="GO:0070143">
    <property type="term" value="P:mitochondrial alanyl-tRNA aminoacylation"/>
    <property type="evidence" value="ECO:0007669"/>
    <property type="project" value="UniProtKB-UniRule"/>
</dbReference>
<dbReference type="PROSITE" id="PS50860">
    <property type="entry name" value="AA_TRNA_LIGASE_II_ALA"/>
    <property type="match status" value="1"/>
</dbReference>
<dbReference type="OrthoDB" id="2423964at2759"/>
<reference evidence="14" key="1">
    <citation type="submission" date="2020-07" db="EMBL/GenBank/DDBJ databases">
        <title>Genome sequence and genetic diversity analysis of an under-domesticated orphan crop, white fonio (Digitaria exilis).</title>
        <authorList>
            <person name="Bennetzen J.L."/>
            <person name="Chen S."/>
            <person name="Ma X."/>
            <person name="Wang X."/>
            <person name="Yssel A.E.J."/>
            <person name="Chaluvadi S.R."/>
            <person name="Johnson M."/>
            <person name="Gangashetty P."/>
            <person name="Hamidou F."/>
            <person name="Sanogo M.D."/>
            <person name="Zwaenepoel A."/>
            <person name="Wallace J."/>
            <person name="Van De Peer Y."/>
            <person name="Van Deynze A."/>
        </authorList>
    </citation>
    <scope>NUCLEOTIDE SEQUENCE</scope>
    <source>
        <tissue evidence="14">Leaves</tissue>
    </source>
</reference>
<dbReference type="FunFam" id="2.40.30.130:FF:000007">
    <property type="entry name" value="Probable alanine--tRNA ligase, chloroplastic"/>
    <property type="match status" value="1"/>
</dbReference>
<evidence type="ECO:0000256" key="1">
    <source>
        <dbReference type="ARBA" id="ARBA00008429"/>
    </source>
</evidence>
<dbReference type="NCBIfam" id="TIGR00344">
    <property type="entry name" value="alaS"/>
    <property type="match status" value="1"/>
</dbReference>
<evidence type="ECO:0000256" key="12">
    <source>
        <dbReference type="SAM" id="Coils"/>
    </source>
</evidence>
<dbReference type="CDD" id="cd00673">
    <property type="entry name" value="AlaRS_core"/>
    <property type="match status" value="1"/>
</dbReference>
<feature type="binding site" evidence="11">
    <location>
        <position position="788"/>
    </location>
    <ligand>
        <name>Zn(2+)</name>
        <dbReference type="ChEBI" id="CHEBI:29105"/>
    </ligand>
</feature>
<dbReference type="InterPro" id="IPR045864">
    <property type="entry name" value="aa-tRNA-synth_II/BPL/LPL"/>
</dbReference>
<proteinExistence type="inferred from homology"/>
<keyword evidence="15" id="KW-1185">Reference proteome</keyword>
<dbReference type="InterPro" id="IPR012947">
    <property type="entry name" value="tRNA_SAD"/>
</dbReference>
<evidence type="ECO:0000256" key="4">
    <source>
        <dbReference type="ARBA" id="ARBA00022723"/>
    </source>
</evidence>
<dbReference type="GO" id="GO:0004813">
    <property type="term" value="F:alanine-tRNA ligase activity"/>
    <property type="evidence" value="ECO:0007669"/>
    <property type="project" value="UniProtKB-UniRule"/>
</dbReference>
<accession>A0A835EZ96</accession>
<comment type="domain">
    <text evidence="11">Consists of three domains; the N-terminal catalytic domain, the editing domain and the C-terminal C-Ala domain. The editing domain removes incorrectly charged amino acids, while the C-Ala domain, along with tRNA(Ala), serves as a bridge to cooperatively bring together the editing and aminoacylation centers thus stimulating deacylation of misacylated tRNAs.</text>
</comment>
<keyword evidence="4 11" id="KW-0479">Metal-binding</keyword>
<comment type="similarity">
    <text evidence="1">Belongs to the class-II aminoacyl-tRNA synthetase family. Alax-L subfamily.</text>
</comment>
<evidence type="ECO:0000256" key="9">
    <source>
        <dbReference type="ARBA" id="ARBA00022917"/>
    </source>
</evidence>
<feature type="binding site" evidence="11">
    <location>
        <position position="792"/>
    </location>
    <ligand>
        <name>Zn(2+)</name>
        <dbReference type="ChEBI" id="CHEBI:29105"/>
    </ligand>
</feature>
<evidence type="ECO:0000256" key="7">
    <source>
        <dbReference type="ARBA" id="ARBA00022840"/>
    </source>
</evidence>
<keyword evidence="8 11" id="KW-0694">RNA-binding</keyword>
<comment type="catalytic activity">
    <reaction evidence="11">
        <text>tRNA(Ala) + L-alanine + ATP = L-alanyl-tRNA(Ala) + AMP + diphosphate</text>
        <dbReference type="Rhea" id="RHEA:12540"/>
        <dbReference type="Rhea" id="RHEA-COMP:9657"/>
        <dbReference type="Rhea" id="RHEA-COMP:9923"/>
        <dbReference type="ChEBI" id="CHEBI:30616"/>
        <dbReference type="ChEBI" id="CHEBI:33019"/>
        <dbReference type="ChEBI" id="CHEBI:57972"/>
        <dbReference type="ChEBI" id="CHEBI:78442"/>
        <dbReference type="ChEBI" id="CHEBI:78497"/>
        <dbReference type="ChEBI" id="CHEBI:456215"/>
        <dbReference type="EC" id="6.1.1.7"/>
    </reaction>
</comment>
<dbReference type="GO" id="GO:0005524">
    <property type="term" value="F:ATP binding"/>
    <property type="evidence" value="ECO:0007669"/>
    <property type="project" value="UniProtKB-UniRule"/>
</dbReference>
<dbReference type="GO" id="GO:0002161">
    <property type="term" value="F:aminoacyl-tRNA deacylase activity"/>
    <property type="evidence" value="ECO:0007669"/>
    <property type="project" value="TreeGrafter"/>
</dbReference>
<dbReference type="SUPFAM" id="SSF101353">
    <property type="entry name" value="Putative anticodon-binding domain of alanyl-tRNA synthetase (AlaRS)"/>
    <property type="match status" value="1"/>
</dbReference>
<dbReference type="PANTHER" id="PTHR11777">
    <property type="entry name" value="ALANYL-TRNA SYNTHETASE"/>
    <property type="match status" value="1"/>
</dbReference>
<evidence type="ECO:0000256" key="10">
    <source>
        <dbReference type="ARBA" id="ARBA00023146"/>
    </source>
</evidence>
<dbReference type="GO" id="GO:0008270">
    <property type="term" value="F:zinc ion binding"/>
    <property type="evidence" value="ECO:0007669"/>
    <property type="project" value="UniProtKB-UniRule"/>
</dbReference>
<keyword evidence="12" id="KW-0175">Coiled coil</keyword>
<feature type="binding site" evidence="11">
    <location>
        <position position="686"/>
    </location>
    <ligand>
        <name>Zn(2+)</name>
        <dbReference type="ChEBI" id="CHEBI:29105"/>
    </ligand>
</feature>
<comment type="function">
    <text evidence="11">Catalyzes the attachment of alanine to tRNA(Ala) in a two-step reaction: alanine is first activated by ATP to form Ala-AMP and then transferred to the acceptor end of tRNA(Ala). Also edits incorrectly charged tRNA(Ala) via its editing domain.</text>
</comment>
<dbReference type="FunFam" id="3.30.980.10:FF:000004">
    <property type="entry name" value="Alanine--tRNA ligase, cytoplasmic"/>
    <property type="match status" value="1"/>
</dbReference>
<comment type="caution">
    <text evidence="14">The sequence shown here is derived from an EMBL/GenBank/DDBJ whole genome shotgun (WGS) entry which is preliminary data.</text>
</comment>
<dbReference type="AlphaFoldDB" id="A0A835EZ96"/>
<dbReference type="InterPro" id="IPR009000">
    <property type="entry name" value="Transl_B-barrel_sf"/>
</dbReference>
<evidence type="ECO:0000256" key="2">
    <source>
        <dbReference type="ARBA" id="ARBA00022555"/>
    </source>
</evidence>
<dbReference type="Gene3D" id="3.30.980.10">
    <property type="entry name" value="Threonyl-trna Synthetase, Chain A, domain 2"/>
    <property type="match status" value="1"/>
</dbReference>
<keyword evidence="3 11" id="KW-0436">Ligase</keyword>
<dbReference type="PANTHER" id="PTHR11777:SF9">
    <property type="entry name" value="ALANINE--TRNA LIGASE, CYTOPLASMIC"/>
    <property type="match status" value="1"/>
</dbReference>
<dbReference type="SUPFAM" id="SSF55681">
    <property type="entry name" value="Class II aaRS and biotin synthetases"/>
    <property type="match status" value="1"/>
</dbReference>
<dbReference type="SUPFAM" id="SSF55186">
    <property type="entry name" value="ThrRS/AlaRS common domain"/>
    <property type="match status" value="1"/>
</dbReference>
<dbReference type="Gene3D" id="6.10.250.550">
    <property type="match status" value="1"/>
</dbReference>
<evidence type="ECO:0000313" key="15">
    <source>
        <dbReference type="Proteomes" id="UP000636709"/>
    </source>
</evidence>
<dbReference type="InterPro" id="IPR050058">
    <property type="entry name" value="Ala-tRNA_ligase"/>
</dbReference>
<dbReference type="InterPro" id="IPR018165">
    <property type="entry name" value="Ala-tRNA-synth_IIc_core"/>
</dbReference>
<keyword evidence="2 11" id="KW-0820">tRNA-binding</keyword>
<gene>
    <name evidence="14" type="ORF">HU200_021571</name>
</gene>
<dbReference type="SMART" id="SM00863">
    <property type="entry name" value="tRNA_SAD"/>
    <property type="match status" value="1"/>
</dbReference>
<dbReference type="Gene3D" id="2.40.30.130">
    <property type="match status" value="1"/>
</dbReference>
<dbReference type="EMBL" id="JACEFO010001666">
    <property type="protein sequence ID" value="KAF8723614.1"/>
    <property type="molecule type" value="Genomic_DNA"/>
</dbReference>
<comment type="subunit">
    <text evidence="11">Monomer.</text>
</comment>
<dbReference type="SUPFAM" id="SSF50447">
    <property type="entry name" value="Translation proteins"/>
    <property type="match status" value="1"/>
</dbReference>
<keyword evidence="9 11" id="KW-0648">Protein biosynthesis</keyword>
<protein>
    <recommendedName>
        <fullName evidence="11">Alanine--tRNA ligase</fullName>
        <ecNumber evidence="11">6.1.1.7</ecNumber>
    </recommendedName>
    <alternativeName>
        <fullName evidence="11">Alanyl-tRNA synthetase</fullName>
        <shortName evidence="11">AlaRS</shortName>
    </alternativeName>
</protein>
<comment type="cofactor">
    <cofactor evidence="11">
        <name>Zn(2+)</name>
        <dbReference type="ChEBI" id="CHEBI:29105"/>
    </cofactor>
    <text evidence="11">Binds 1 zinc ion per subunit.</text>
</comment>
<dbReference type="GO" id="GO:0005829">
    <property type="term" value="C:cytosol"/>
    <property type="evidence" value="ECO:0007669"/>
    <property type="project" value="TreeGrafter"/>
</dbReference>
<evidence type="ECO:0000256" key="11">
    <source>
        <dbReference type="HAMAP-Rule" id="MF_03133"/>
    </source>
</evidence>
<dbReference type="Gene3D" id="3.30.54.20">
    <property type="match status" value="1"/>
</dbReference>
<dbReference type="Pfam" id="PF07973">
    <property type="entry name" value="tRNA_SAD"/>
    <property type="match status" value="1"/>
</dbReference>
<keyword evidence="11" id="KW-0496">Mitochondrion</keyword>
<name>A0A835EZ96_9POAL</name>
<evidence type="ECO:0000256" key="3">
    <source>
        <dbReference type="ARBA" id="ARBA00022598"/>
    </source>
</evidence>
<evidence type="ECO:0000256" key="8">
    <source>
        <dbReference type="ARBA" id="ARBA00022884"/>
    </source>
</evidence>
<dbReference type="InterPro" id="IPR018163">
    <property type="entry name" value="Thr/Ala-tRNA-synth_IIc_edit"/>
</dbReference>
<evidence type="ECO:0000256" key="5">
    <source>
        <dbReference type="ARBA" id="ARBA00022741"/>
    </source>
</evidence>
<organism evidence="14 15">
    <name type="scientific">Digitaria exilis</name>
    <dbReference type="NCBI Taxonomy" id="1010633"/>
    <lineage>
        <taxon>Eukaryota</taxon>
        <taxon>Viridiplantae</taxon>
        <taxon>Streptophyta</taxon>
        <taxon>Embryophyta</taxon>
        <taxon>Tracheophyta</taxon>
        <taxon>Spermatophyta</taxon>
        <taxon>Magnoliopsida</taxon>
        <taxon>Liliopsida</taxon>
        <taxon>Poales</taxon>
        <taxon>Poaceae</taxon>
        <taxon>PACMAD clade</taxon>
        <taxon>Panicoideae</taxon>
        <taxon>Panicodae</taxon>
        <taxon>Paniceae</taxon>
        <taxon>Anthephorinae</taxon>
        <taxon>Digitaria</taxon>
    </lineage>
</organism>
<dbReference type="Gene3D" id="3.10.310.40">
    <property type="match status" value="1"/>
</dbReference>
<keyword evidence="11" id="KW-0963">Cytoplasm</keyword>
<dbReference type="EC" id="6.1.1.7" evidence="11"/>
<keyword evidence="10 11" id="KW-0030">Aminoacyl-tRNA synthetase</keyword>
<dbReference type="GO" id="GO:0000049">
    <property type="term" value="F:tRNA binding"/>
    <property type="evidence" value="ECO:0007669"/>
    <property type="project" value="UniProtKB-KW"/>
</dbReference>
<keyword evidence="7 11" id="KW-0067">ATP-binding</keyword>
<comment type="subcellular location">
    <subcellularLocation>
        <location evidence="11">Mitochondrion</location>
    </subcellularLocation>
    <subcellularLocation>
        <location evidence="11">Cytoplasm</location>
    </subcellularLocation>
</comment>
<dbReference type="Pfam" id="PF02272">
    <property type="entry name" value="DHHA1"/>
    <property type="match status" value="1"/>
</dbReference>
<dbReference type="InterPro" id="IPR018164">
    <property type="entry name" value="Ala-tRNA-synth_IIc_N"/>
</dbReference>
<evidence type="ECO:0000256" key="6">
    <source>
        <dbReference type="ARBA" id="ARBA00022833"/>
    </source>
</evidence>
<dbReference type="Pfam" id="PF01411">
    <property type="entry name" value="tRNA-synt_2c"/>
    <property type="match status" value="2"/>
</dbReference>
<sequence length="1007" mass="109954">MEVAAAVSLTSRPIPLLSTTPAHRLHLLPPRSVSGRRLRPSHRHQGCGCVRDGLGERHSARKNGFLVTSSSSASVEPATQEVATVVPGEWSGDAIRRRFLEFYAARGHTILPSSSLVPDDPTVLLTIAGMLQFKPIFLGKVHLMNRALFILKFLCCHLQEPRRVPCVTTSQKCIRTNDIENVGRTARHQTFFEMLGNFSFGDYFKKEATAWAWELATKEYGQFLYSAWSMISLLFSLSLFRYGLPAERLWISVFEDDNEAFDIWHNEVAVYNLYTFLPHRLPFYEYRSADLGDDSRFIEFYNLVFMQYNKKDDGSLEPLKQKNIDTGMGLERMARILQKVPNNYETDLIFPIIEKAASLALVSYAKADDAMKTNLKIIGDHMRAVVYLISDGVLPSNIGRGYVVRRLIRRVVRTGRLIGIRGVSNGNSEVAFLPSLAEVVISLSTQIDPDVESRRKSIIGELQREELRFVQTLGRGEKLLDELLDEALLSAGNNGNKPSLSGKDVFLLYDTYGFPVEITAEIAGERGVTVDMEGFDIEMENQRKQSQAAHNVVKLSVGNETEIVKSIPDTEFLGYESLAATAVVKGLLVNGNPVNEVSEGSEVEILLDRTPFYAESGGQVGDNGFLYVNGGEDSKQTAVIEINDVQKSLGNIFVHKGTIKQGSLEVGKEIDASVDAKLRQGAKAHHTATHLLQSALKSVVGSETSQAGSLVAFDRLRFDFNFHRPLSEGELLKIESLVNQWIGNATHLETKVMALQDAKDAGAIAMFGEKYGEEVRVVEVPGVSLELCGGTHVSNTAEIRGFKIISEQGIASGIRRIDAVAGDAFIDYVCARDNYVRRLCSSLKVKAEDVNGRVETILEELRATRNEVSALRSKIAVLKAASLASKAITIEPENVRIVVEKMGDVDADGLKSAAEYLIGTLQDPAAVILGSSPGDGKVSLVAAFSPAVVKMGLQAGKFVGGIAKLCGGGGGGKPNFAQAGGRKPENLPDALEKARAEIVAAVASSSS</sequence>
<dbReference type="InterPro" id="IPR002318">
    <property type="entry name" value="Ala-tRNA-lgiase_IIc"/>
</dbReference>
<keyword evidence="5 11" id="KW-0547">Nucleotide-binding</keyword>
<dbReference type="InterPro" id="IPR023033">
    <property type="entry name" value="Ala_tRNA_ligase_euk/bac"/>
</dbReference>
<dbReference type="Gene3D" id="3.30.930.10">
    <property type="entry name" value="Bira Bifunctional Protein, Domain 2"/>
    <property type="match status" value="2"/>
</dbReference>
<evidence type="ECO:0000259" key="13">
    <source>
        <dbReference type="PROSITE" id="PS50860"/>
    </source>
</evidence>
<dbReference type="PRINTS" id="PR00980">
    <property type="entry name" value="TRNASYNTHALA"/>
</dbReference>
<dbReference type="GO" id="GO:0005739">
    <property type="term" value="C:mitochondrion"/>
    <property type="evidence" value="ECO:0007669"/>
    <property type="project" value="UniProtKB-SubCell"/>
</dbReference>
<feature type="coiled-coil region" evidence="12">
    <location>
        <begin position="847"/>
        <end position="881"/>
    </location>
</feature>
<dbReference type="FunFam" id="3.30.54.20:FF:000001">
    <property type="entry name" value="Alanine--tRNA ligase"/>
    <property type="match status" value="1"/>
</dbReference>
<evidence type="ECO:0000313" key="14">
    <source>
        <dbReference type="EMBL" id="KAF8723614.1"/>
    </source>
</evidence>
<dbReference type="FunFam" id="3.10.310.40:FF:000001">
    <property type="entry name" value="Alanine--tRNA ligase"/>
    <property type="match status" value="1"/>
</dbReference>
<dbReference type="HAMAP" id="MF_00036_B">
    <property type="entry name" value="Ala_tRNA_synth_B"/>
    <property type="match status" value="1"/>
</dbReference>
<dbReference type="InterPro" id="IPR018162">
    <property type="entry name" value="Ala-tRNA-ligase_IIc_anticod-bd"/>
</dbReference>
<dbReference type="Proteomes" id="UP000636709">
    <property type="component" value="Unassembled WGS sequence"/>
</dbReference>
<dbReference type="InterPro" id="IPR003156">
    <property type="entry name" value="DHHA1_dom"/>
</dbReference>
<keyword evidence="6 11" id="KW-0862">Zinc</keyword>
<feature type="binding site" evidence="11">
    <location>
        <position position="690"/>
    </location>
    <ligand>
        <name>Zn(2+)</name>
        <dbReference type="ChEBI" id="CHEBI:29105"/>
    </ligand>
</feature>